<dbReference type="PANTHER" id="PTHR46577">
    <property type="entry name" value="HTH-TYPE TRANSCRIPTIONAL REGULATORY PROTEIN GABR"/>
    <property type="match status" value="1"/>
</dbReference>
<dbReference type="Gene3D" id="3.40.640.10">
    <property type="entry name" value="Type I PLP-dependent aspartate aminotransferase-like (Major domain)"/>
    <property type="match status" value="1"/>
</dbReference>
<dbReference type="CDD" id="cd00609">
    <property type="entry name" value="AAT_like"/>
    <property type="match status" value="1"/>
</dbReference>
<keyword evidence="7" id="KW-0032">Aminotransferase</keyword>
<dbReference type="InterPro" id="IPR000524">
    <property type="entry name" value="Tscrpt_reg_HTH_GntR"/>
</dbReference>
<protein>
    <submittedName>
        <fullName evidence="7">PLP-dependent aminotransferase family protein</fullName>
    </submittedName>
</protein>
<accession>A0ABS7A275</accession>
<evidence type="ECO:0000256" key="2">
    <source>
        <dbReference type="ARBA" id="ARBA00022898"/>
    </source>
</evidence>
<evidence type="ECO:0000259" key="6">
    <source>
        <dbReference type="PROSITE" id="PS50949"/>
    </source>
</evidence>
<evidence type="ECO:0000256" key="4">
    <source>
        <dbReference type="ARBA" id="ARBA00023125"/>
    </source>
</evidence>
<dbReference type="SMART" id="SM00345">
    <property type="entry name" value="HTH_GNTR"/>
    <property type="match status" value="1"/>
</dbReference>
<keyword evidence="8" id="KW-1185">Reference proteome</keyword>
<keyword evidence="5" id="KW-0804">Transcription</keyword>
<dbReference type="InterPro" id="IPR015421">
    <property type="entry name" value="PyrdxlP-dep_Trfase_major"/>
</dbReference>
<dbReference type="InterPro" id="IPR036388">
    <property type="entry name" value="WH-like_DNA-bd_sf"/>
</dbReference>
<dbReference type="Proteomes" id="UP001196565">
    <property type="component" value="Unassembled WGS sequence"/>
</dbReference>
<evidence type="ECO:0000313" key="8">
    <source>
        <dbReference type="Proteomes" id="UP001196565"/>
    </source>
</evidence>
<dbReference type="InterPro" id="IPR004839">
    <property type="entry name" value="Aminotransferase_I/II_large"/>
</dbReference>
<dbReference type="Gene3D" id="1.10.10.10">
    <property type="entry name" value="Winged helix-like DNA-binding domain superfamily/Winged helix DNA-binding domain"/>
    <property type="match status" value="1"/>
</dbReference>
<evidence type="ECO:0000256" key="5">
    <source>
        <dbReference type="ARBA" id="ARBA00023163"/>
    </source>
</evidence>
<organism evidence="7 8">
    <name type="scientific">Roseomonas alba</name>
    <dbReference type="NCBI Taxonomy" id="2846776"/>
    <lineage>
        <taxon>Bacteria</taxon>
        <taxon>Pseudomonadati</taxon>
        <taxon>Pseudomonadota</taxon>
        <taxon>Alphaproteobacteria</taxon>
        <taxon>Acetobacterales</taxon>
        <taxon>Roseomonadaceae</taxon>
        <taxon>Roseomonas</taxon>
    </lineage>
</organism>
<keyword evidence="3" id="KW-0805">Transcription regulation</keyword>
<dbReference type="SUPFAM" id="SSF46785">
    <property type="entry name" value="Winged helix' DNA-binding domain"/>
    <property type="match status" value="1"/>
</dbReference>
<keyword evidence="2" id="KW-0663">Pyridoxal phosphate</keyword>
<dbReference type="Pfam" id="PF00392">
    <property type="entry name" value="GntR"/>
    <property type="match status" value="1"/>
</dbReference>
<evidence type="ECO:0000256" key="1">
    <source>
        <dbReference type="ARBA" id="ARBA00005384"/>
    </source>
</evidence>
<dbReference type="SUPFAM" id="SSF53383">
    <property type="entry name" value="PLP-dependent transferases"/>
    <property type="match status" value="1"/>
</dbReference>
<evidence type="ECO:0000256" key="3">
    <source>
        <dbReference type="ARBA" id="ARBA00023015"/>
    </source>
</evidence>
<comment type="caution">
    <text evidence="7">The sequence shown here is derived from an EMBL/GenBank/DDBJ whole genome shotgun (WGS) entry which is preliminary data.</text>
</comment>
<dbReference type="Pfam" id="PF00155">
    <property type="entry name" value="Aminotran_1_2"/>
    <property type="match status" value="1"/>
</dbReference>
<keyword evidence="7" id="KW-0808">Transferase</keyword>
<feature type="domain" description="HTH gntR-type" evidence="6">
    <location>
        <begin position="1"/>
        <end position="54"/>
    </location>
</feature>
<dbReference type="PRINTS" id="PR00035">
    <property type="entry name" value="HTHGNTR"/>
</dbReference>
<dbReference type="CDD" id="cd07377">
    <property type="entry name" value="WHTH_GntR"/>
    <property type="match status" value="1"/>
</dbReference>
<proteinExistence type="inferred from homology"/>
<name>A0ABS7A275_9PROT</name>
<dbReference type="InterPro" id="IPR036390">
    <property type="entry name" value="WH_DNA-bd_sf"/>
</dbReference>
<gene>
    <name evidence="7" type="ORF">KPL78_01025</name>
</gene>
<dbReference type="PANTHER" id="PTHR46577:SF1">
    <property type="entry name" value="HTH-TYPE TRANSCRIPTIONAL REGULATORY PROTEIN GABR"/>
    <property type="match status" value="1"/>
</dbReference>
<keyword evidence="4" id="KW-0238">DNA-binding</keyword>
<comment type="similarity">
    <text evidence="1">In the C-terminal section; belongs to the class-I pyridoxal-phosphate-dependent aminotransferase family.</text>
</comment>
<evidence type="ECO:0000313" key="7">
    <source>
        <dbReference type="EMBL" id="MBW6396403.1"/>
    </source>
</evidence>
<dbReference type="GO" id="GO:0008483">
    <property type="term" value="F:transaminase activity"/>
    <property type="evidence" value="ECO:0007669"/>
    <property type="project" value="UniProtKB-KW"/>
</dbReference>
<dbReference type="PROSITE" id="PS50949">
    <property type="entry name" value="HTH_GNTR"/>
    <property type="match status" value="1"/>
</dbReference>
<sequence length="466" mass="50314">MTRRLAAGCRLPSTRQLATRIGVSRTSVLSAYEQLLAEGYVTGQAGSGTFVAEDAAPSMQLAPTAQAAARANPALSRIGQRYARFASGLELPPNLPFAAGCCSIDAQSIEALRRTGMEVMQNFDPAALHYGDPSGQSALRDEVAKYLRVARAVRCEPEQVLILSGAQQAIDLTIRVLLDPGDAVWIEDPGYLPTREALSTLGARLVPVPVDRDGLDVEAGRRAAPGARAVYITPSHQYPTGAVMSIQRRLELLDWANAAGAWIVEDDYDSEFRYVGRPLASLQGLDRGETVIYVGTLSKMLFPGARLGFAVVPPSLVDVFRGARFLTDRHPSTLQQAVVSGFMRRGFLTSHVQRMRQRYRLARNAVVEAIERQMGDLVEVEVPEVGIQLTMHFRGAVDDVAVAAEAARRGLVVKAVSPHYIAAPPRSGLVLGFSGFDEHRLRTAVAELARATRAVIARAAPPQLSA</sequence>
<dbReference type="InterPro" id="IPR051446">
    <property type="entry name" value="HTH_trans_reg/aminotransferase"/>
</dbReference>
<dbReference type="EMBL" id="JAHYBZ010000001">
    <property type="protein sequence ID" value="MBW6396403.1"/>
    <property type="molecule type" value="Genomic_DNA"/>
</dbReference>
<reference evidence="7 8" key="1">
    <citation type="submission" date="2021-07" db="EMBL/GenBank/DDBJ databases">
        <authorList>
            <person name="So Y."/>
        </authorList>
    </citation>
    <scope>NUCLEOTIDE SEQUENCE [LARGE SCALE GENOMIC DNA]</scope>
    <source>
        <strain evidence="7 8">HJA6</strain>
    </source>
</reference>
<dbReference type="InterPro" id="IPR015424">
    <property type="entry name" value="PyrdxlP-dep_Trfase"/>
</dbReference>